<dbReference type="NCBIfam" id="TIGR01167">
    <property type="entry name" value="LPXTG_anchor"/>
    <property type="match status" value="1"/>
</dbReference>
<dbReference type="Proteomes" id="UP001208567">
    <property type="component" value="Unassembled WGS sequence"/>
</dbReference>
<proteinExistence type="predicted"/>
<dbReference type="RefSeq" id="WP_264850257.1">
    <property type="nucleotide sequence ID" value="NZ_BRXR01000001.1"/>
</dbReference>
<dbReference type="EMBL" id="BRXR01000001">
    <property type="protein sequence ID" value="GLC30979.1"/>
    <property type="molecule type" value="Genomic_DNA"/>
</dbReference>
<accession>A0ABQ5N6Y8</accession>
<evidence type="ECO:0000256" key="1">
    <source>
        <dbReference type="SAM" id="Phobius"/>
    </source>
</evidence>
<keyword evidence="1" id="KW-0812">Transmembrane</keyword>
<dbReference type="SUPFAM" id="SSF75011">
    <property type="entry name" value="3-carboxy-cis,cis-mucoante lactonizing enzyme"/>
    <property type="match status" value="1"/>
</dbReference>
<keyword evidence="1" id="KW-0472">Membrane</keyword>
<dbReference type="SUPFAM" id="SSF101898">
    <property type="entry name" value="NHL repeat"/>
    <property type="match status" value="1"/>
</dbReference>
<evidence type="ECO:0000313" key="2">
    <source>
        <dbReference type="EMBL" id="GLC30979.1"/>
    </source>
</evidence>
<name>A0ABQ5N6Y8_9CLOT</name>
<evidence type="ECO:0000313" key="3">
    <source>
        <dbReference type="Proteomes" id="UP001208567"/>
    </source>
</evidence>
<organism evidence="2 3">
    <name type="scientific">Clostridium omnivorum</name>
    <dbReference type="NCBI Taxonomy" id="1604902"/>
    <lineage>
        <taxon>Bacteria</taxon>
        <taxon>Bacillati</taxon>
        <taxon>Bacillota</taxon>
        <taxon>Clostridia</taxon>
        <taxon>Eubacteriales</taxon>
        <taxon>Clostridiaceae</taxon>
        <taxon>Clostridium</taxon>
    </lineage>
</organism>
<protein>
    <submittedName>
        <fullName evidence="2">Uncharacterized protein</fullName>
    </submittedName>
</protein>
<comment type="caution">
    <text evidence="2">The sequence shown here is derived from an EMBL/GenBank/DDBJ whole genome shotgun (WGS) entry which is preliminary data.</text>
</comment>
<keyword evidence="1" id="KW-1133">Transmembrane helix</keyword>
<reference evidence="2 3" key="1">
    <citation type="journal article" date="2024" name="Int. J. Syst. Evol. Microbiol.">
        <title>Clostridium omnivorum sp. nov., isolated from anoxic soil under the treatment of reductive soil disinfestation.</title>
        <authorList>
            <person name="Ueki A."/>
            <person name="Tonouchi A."/>
            <person name="Kaku N."/>
            <person name="Honma S."/>
            <person name="Ueki K."/>
        </authorList>
    </citation>
    <scope>NUCLEOTIDE SEQUENCE [LARGE SCALE GENOMIC DNA]</scope>
    <source>
        <strain evidence="2 3">E14</strain>
    </source>
</reference>
<keyword evidence="3" id="KW-1185">Reference proteome</keyword>
<feature type="transmembrane region" description="Helical" evidence="1">
    <location>
        <begin position="628"/>
        <end position="646"/>
    </location>
</feature>
<sequence>MKTQKKKSLAILLVLLFCTMLLKPFDLKVKAEESNAPQYLDYTKGYVGFVYQWKNKSFLVVQDNTRKNTSMSQYPNNLKFIVVENGKEKVITTDNKFMPTEGNAYQVYKDEMYFRVYSDNKNYIYKYNLDTLQLSLVQEINPQSKKFVLPQYEFEYTHVLMNSNGKITFMSNYRDLYSLNNPDRNNAFPNYSMVLSDGDKETSIEFNYSAERPEFFKRYDIYNYVSDKDDNTWFSVKKIYEVSIPKGATIDVIRERENILKSSLASETVHPEVFIYKMDSKQNVIKIDAKELTYYDGYIRDLKVDLQGNLWISGNYCNNKTNVDQAFIAKASVAQDNTLKVLQKFTLDTQYPVPIELDVNGGLWALDNGKIKKYENGNLVTKYEVYNAFHNDRFHIYDDNNLVVYGDAGYKIIASNVSETNNNTTTNPSTTNNSVVANLDTNKLNKNGVNEISPVLNSESQAVEARVDASAVNGGTGSLKMNASNVTIELPFSAVDYEGATEGSYISVKQNIIANDPLLRAIKDIGKVFDFSLATYKQDGTKIKDIHNFKSGKAKISVKLTNDDIKNLDTTKLSAFYYNEETKMWESVGGSFDKNAMTFTFETSHFSKYTIAQINGALPQTGTVLNNLDLIVLGFMFIVFGALFLGKKFSFKHMPK</sequence>
<gene>
    <name evidence="2" type="ORF">bsdE14_23890</name>
</gene>